<feature type="compositionally biased region" description="Basic and acidic residues" evidence="1">
    <location>
        <begin position="258"/>
        <end position="275"/>
    </location>
</feature>
<evidence type="ECO:0000256" key="2">
    <source>
        <dbReference type="SAM" id="SignalP"/>
    </source>
</evidence>
<feature type="chain" id="PRO_5036211757" evidence="2">
    <location>
        <begin position="20"/>
        <end position="292"/>
    </location>
</feature>
<keyword evidence="2" id="KW-0732">Signal</keyword>
<dbReference type="EMBL" id="CAJPIZ010014877">
    <property type="protein sequence ID" value="CAG2114988.1"/>
    <property type="molecule type" value="Genomic_DNA"/>
</dbReference>
<gene>
    <name evidence="3" type="ORF">OSB1V03_LOCUS14954</name>
</gene>
<dbReference type="EMBL" id="OC869452">
    <property type="protein sequence ID" value="CAD7634558.1"/>
    <property type="molecule type" value="Genomic_DNA"/>
</dbReference>
<feature type="region of interest" description="Disordered" evidence="1">
    <location>
        <begin position="258"/>
        <end position="292"/>
    </location>
</feature>
<feature type="region of interest" description="Disordered" evidence="1">
    <location>
        <begin position="191"/>
        <end position="212"/>
    </location>
</feature>
<accession>A0A7R9Q7N3</accession>
<name>A0A7R9Q7N3_9ACAR</name>
<proteinExistence type="predicted"/>
<evidence type="ECO:0000313" key="3">
    <source>
        <dbReference type="EMBL" id="CAD7634558.1"/>
    </source>
</evidence>
<feature type="signal peptide" evidence="2">
    <location>
        <begin position="1"/>
        <end position="19"/>
    </location>
</feature>
<keyword evidence="4" id="KW-1185">Reference proteome</keyword>
<feature type="compositionally biased region" description="Low complexity" evidence="1">
    <location>
        <begin position="279"/>
        <end position="292"/>
    </location>
</feature>
<sequence>MRIYKLLIILSVTIVVAKSSPNFGDRIHKNDNNSSLIEVFRPSHTQPKGTAVAANTAPDSSRQSDRKTPVKDNNSNNKIQRIANERHVDYKFSTFQHKDNNINKSGHEIGGNPLLAPPVVDHRSGVTSGGVAPRHHPPTPQEIQEQLRRHFPQMPDFGSLHFGFDVPHGSSSDRVNDPRAGYKQEVVGAQNNAGKPFGKKTSYTYRDPKDPNNYMEVSEVSMTMNREMDPQEAQSQVQHFIAMARSGQYGPFHAIPVRHVDHSDGDDRHPNHNYESEAAEPSEPNEPNFPKF</sequence>
<organism evidence="3">
    <name type="scientific">Medioppia subpectinata</name>
    <dbReference type="NCBI Taxonomy" id="1979941"/>
    <lineage>
        <taxon>Eukaryota</taxon>
        <taxon>Metazoa</taxon>
        <taxon>Ecdysozoa</taxon>
        <taxon>Arthropoda</taxon>
        <taxon>Chelicerata</taxon>
        <taxon>Arachnida</taxon>
        <taxon>Acari</taxon>
        <taxon>Acariformes</taxon>
        <taxon>Sarcoptiformes</taxon>
        <taxon>Oribatida</taxon>
        <taxon>Brachypylina</taxon>
        <taxon>Oppioidea</taxon>
        <taxon>Oppiidae</taxon>
        <taxon>Medioppia</taxon>
    </lineage>
</organism>
<dbReference type="OrthoDB" id="10472717at2759"/>
<evidence type="ECO:0000256" key="1">
    <source>
        <dbReference type="SAM" id="MobiDB-lite"/>
    </source>
</evidence>
<dbReference type="Proteomes" id="UP000759131">
    <property type="component" value="Unassembled WGS sequence"/>
</dbReference>
<dbReference type="AlphaFoldDB" id="A0A7R9Q7N3"/>
<evidence type="ECO:0000313" key="4">
    <source>
        <dbReference type="Proteomes" id="UP000759131"/>
    </source>
</evidence>
<protein>
    <submittedName>
        <fullName evidence="3">Uncharacterized protein</fullName>
    </submittedName>
</protein>
<feature type="region of interest" description="Disordered" evidence="1">
    <location>
        <begin position="42"/>
        <end position="78"/>
    </location>
</feature>
<reference evidence="3" key="1">
    <citation type="submission" date="2020-11" db="EMBL/GenBank/DDBJ databases">
        <authorList>
            <person name="Tran Van P."/>
        </authorList>
    </citation>
    <scope>NUCLEOTIDE SEQUENCE</scope>
</reference>